<dbReference type="PANTHER" id="PTHR10774:SF217">
    <property type="entry name" value="OS06G0685300 PROTEIN"/>
    <property type="match status" value="1"/>
</dbReference>
<sequence length="262" mass="29239">MGKSIGDASKNLDLYELEEVEPTLPSPSEGGGLVPHPVVAEDSSLGVTAHIDGAVTVHCDNTAALDFVKDPKFHGKAKHIGLRYHFIRTLVAQGEVTMKHIPTGRMVVDPLTKPIARDSNVRFQAGTMRVTEKLRGAQKKPVGILHVKIVQACNLLNKDFLGTSDPYVKLGLSGERLPSKKTFIKMNNLNSEWHEVFKFTVKDPQSQVLEVHVNDWEKVGPHDIMGRQIVLLRLLIPHEMYEFTLNLVKNTNPNDLHNKKPR</sequence>
<feature type="domain" description="C2" evidence="1">
    <location>
        <begin position="124"/>
        <end position="245"/>
    </location>
</feature>
<dbReference type="SMART" id="SM00239">
    <property type="entry name" value="C2"/>
    <property type="match status" value="1"/>
</dbReference>
<dbReference type="InterPro" id="IPR000008">
    <property type="entry name" value="C2_dom"/>
</dbReference>
<dbReference type="CDD" id="cd09272">
    <property type="entry name" value="RNase_HI_RT_Ty1"/>
    <property type="match status" value="1"/>
</dbReference>
<name>A0AA88RSS3_9ASTE</name>
<reference evidence="2" key="1">
    <citation type="submission" date="2022-12" db="EMBL/GenBank/DDBJ databases">
        <title>Draft genome assemblies for two species of Escallonia (Escalloniales).</title>
        <authorList>
            <person name="Chanderbali A."/>
            <person name="Dervinis C."/>
            <person name="Anghel I."/>
            <person name="Soltis D."/>
            <person name="Soltis P."/>
            <person name="Zapata F."/>
        </authorList>
    </citation>
    <scope>NUCLEOTIDE SEQUENCE</scope>
    <source>
        <strain evidence="2">UCBG92.1500</strain>
        <tissue evidence="2">Leaf</tissue>
    </source>
</reference>
<evidence type="ECO:0000313" key="2">
    <source>
        <dbReference type="EMBL" id="KAK2991254.1"/>
    </source>
</evidence>
<dbReference type="GO" id="GO:0005783">
    <property type="term" value="C:endoplasmic reticulum"/>
    <property type="evidence" value="ECO:0007669"/>
    <property type="project" value="TreeGrafter"/>
</dbReference>
<dbReference type="EMBL" id="JAVXUO010000543">
    <property type="protein sequence ID" value="KAK2991254.1"/>
    <property type="molecule type" value="Genomic_DNA"/>
</dbReference>
<dbReference type="PROSITE" id="PS50004">
    <property type="entry name" value="C2"/>
    <property type="match status" value="1"/>
</dbReference>
<dbReference type="Pfam" id="PF00168">
    <property type="entry name" value="C2"/>
    <property type="match status" value="1"/>
</dbReference>
<comment type="caution">
    <text evidence="2">The sequence shown here is derived from an EMBL/GenBank/DDBJ whole genome shotgun (WGS) entry which is preliminary data.</text>
</comment>
<protein>
    <recommendedName>
        <fullName evidence="1">C2 domain-containing protein</fullName>
    </recommendedName>
</protein>
<dbReference type="Gene3D" id="2.60.40.150">
    <property type="entry name" value="C2 domain"/>
    <property type="match status" value="1"/>
</dbReference>
<organism evidence="2 3">
    <name type="scientific">Escallonia rubra</name>
    <dbReference type="NCBI Taxonomy" id="112253"/>
    <lineage>
        <taxon>Eukaryota</taxon>
        <taxon>Viridiplantae</taxon>
        <taxon>Streptophyta</taxon>
        <taxon>Embryophyta</taxon>
        <taxon>Tracheophyta</taxon>
        <taxon>Spermatophyta</taxon>
        <taxon>Magnoliopsida</taxon>
        <taxon>eudicotyledons</taxon>
        <taxon>Gunneridae</taxon>
        <taxon>Pentapetalae</taxon>
        <taxon>asterids</taxon>
        <taxon>campanulids</taxon>
        <taxon>Escalloniales</taxon>
        <taxon>Escalloniaceae</taxon>
        <taxon>Escallonia</taxon>
    </lineage>
</organism>
<dbReference type="InterPro" id="IPR045050">
    <property type="entry name" value="Synaptotagmin_plant"/>
</dbReference>
<evidence type="ECO:0000313" key="3">
    <source>
        <dbReference type="Proteomes" id="UP001187471"/>
    </source>
</evidence>
<dbReference type="GO" id="GO:0008289">
    <property type="term" value="F:lipid binding"/>
    <property type="evidence" value="ECO:0007669"/>
    <property type="project" value="InterPro"/>
</dbReference>
<dbReference type="PANTHER" id="PTHR10774">
    <property type="entry name" value="EXTENDED SYNAPTOTAGMIN-RELATED"/>
    <property type="match status" value="1"/>
</dbReference>
<dbReference type="Proteomes" id="UP001187471">
    <property type="component" value="Unassembled WGS sequence"/>
</dbReference>
<accession>A0AA88RSS3</accession>
<evidence type="ECO:0000259" key="1">
    <source>
        <dbReference type="PROSITE" id="PS50004"/>
    </source>
</evidence>
<proteinExistence type="predicted"/>
<dbReference type="SUPFAM" id="SSF49562">
    <property type="entry name" value="C2 domain (Calcium/lipid-binding domain, CaLB)"/>
    <property type="match status" value="1"/>
</dbReference>
<dbReference type="AlphaFoldDB" id="A0AA88RSS3"/>
<keyword evidence="3" id="KW-1185">Reference proteome</keyword>
<dbReference type="CDD" id="cd00030">
    <property type="entry name" value="C2"/>
    <property type="match status" value="1"/>
</dbReference>
<gene>
    <name evidence="2" type="ORF">RJ640_018011</name>
</gene>
<dbReference type="InterPro" id="IPR035892">
    <property type="entry name" value="C2_domain_sf"/>
</dbReference>